<proteinExistence type="predicted"/>
<evidence type="ECO:0000313" key="2">
    <source>
        <dbReference type="Proteomes" id="UP000824469"/>
    </source>
</evidence>
<dbReference type="AlphaFoldDB" id="A0AA38CGK9"/>
<accession>A0AA38CGK9</accession>
<dbReference type="Proteomes" id="UP000824469">
    <property type="component" value="Unassembled WGS sequence"/>
</dbReference>
<dbReference type="EMBL" id="JAHRHJ020000009">
    <property type="protein sequence ID" value="KAH9301011.1"/>
    <property type="molecule type" value="Genomic_DNA"/>
</dbReference>
<sequence>MDEGIKAAVSGTVNTSLESSVKIDREMNQNPIQNIAGGCHTSRHNEDSMVYLSLITLRKSLVYNLQMTVLLGSNNTLAIHKGMYQLEFSLMSRLENVWRLLKEVAADKLVQGRKIDAIFSKIYINPSSFFPQLSMQRFCRTTDGTWAYCH</sequence>
<name>A0AA38CGK9_TAXCH</name>
<organism evidence="1 2">
    <name type="scientific">Taxus chinensis</name>
    <name type="common">Chinese yew</name>
    <name type="synonym">Taxus wallichiana var. chinensis</name>
    <dbReference type="NCBI Taxonomy" id="29808"/>
    <lineage>
        <taxon>Eukaryota</taxon>
        <taxon>Viridiplantae</taxon>
        <taxon>Streptophyta</taxon>
        <taxon>Embryophyta</taxon>
        <taxon>Tracheophyta</taxon>
        <taxon>Spermatophyta</taxon>
        <taxon>Pinopsida</taxon>
        <taxon>Pinidae</taxon>
        <taxon>Conifers II</taxon>
        <taxon>Cupressales</taxon>
        <taxon>Taxaceae</taxon>
        <taxon>Taxus</taxon>
    </lineage>
</organism>
<keyword evidence="2" id="KW-1185">Reference proteome</keyword>
<comment type="caution">
    <text evidence="1">The sequence shown here is derived from an EMBL/GenBank/DDBJ whole genome shotgun (WGS) entry which is preliminary data.</text>
</comment>
<gene>
    <name evidence="1" type="ORF">KI387_012594</name>
</gene>
<reference evidence="1 2" key="1">
    <citation type="journal article" date="2021" name="Nat. Plants">
        <title>The Taxus genome provides insights into paclitaxel biosynthesis.</title>
        <authorList>
            <person name="Xiong X."/>
            <person name="Gou J."/>
            <person name="Liao Q."/>
            <person name="Li Y."/>
            <person name="Zhou Q."/>
            <person name="Bi G."/>
            <person name="Li C."/>
            <person name="Du R."/>
            <person name="Wang X."/>
            <person name="Sun T."/>
            <person name="Guo L."/>
            <person name="Liang H."/>
            <person name="Lu P."/>
            <person name="Wu Y."/>
            <person name="Zhang Z."/>
            <person name="Ro D.K."/>
            <person name="Shang Y."/>
            <person name="Huang S."/>
            <person name="Yan J."/>
        </authorList>
    </citation>
    <scope>NUCLEOTIDE SEQUENCE [LARGE SCALE GENOMIC DNA]</scope>
    <source>
        <strain evidence="1">Ta-2019</strain>
    </source>
</reference>
<protein>
    <submittedName>
        <fullName evidence="1">Uncharacterized protein</fullName>
    </submittedName>
</protein>
<feature type="non-terminal residue" evidence="1">
    <location>
        <position position="1"/>
    </location>
</feature>
<evidence type="ECO:0000313" key="1">
    <source>
        <dbReference type="EMBL" id="KAH9301011.1"/>
    </source>
</evidence>